<evidence type="ECO:0000313" key="3">
    <source>
        <dbReference type="Proteomes" id="UP000199529"/>
    </source>
</evidence>
<sequence length="88" mass="10225">MQIQALNNRAKDKYQELHNALEAVRIILEEAKKLHEKITEPPREEVGWQVPDKDDVEGAHYKAVEQLNTLHASTVKWEKQLVANGWRV</sequence>
<dbReference type="RefSeq" id="WP_093271455.1">
    <property type="nucleotide sequence ID" value="NZ_FNOK01000033.1"/>
</dbReference>
<reference evidence="3" key="1">
    <citation type="submission" date="2016-10" db="EMBL/GenBank/DDBJ databases">
        <authorList>
            <person name="Varghese N."/>
            <person name="Submissions S."/>
        </authorList>
    </citation>
    <scope>NUCLEOTIDE SEQUENCE [LARGE SCALE GENOMIC DNA]</scope>
    <source>
        <strain evidence="3">CGMCC 4.3530</strain>
    </source>
</reference>
<name>A0A1H3M6L9_9PSEU</name>
<dbReference type="EMBL" id="FNOK01000033">
    <property type="protein sequence ID" value="SDY71849.1"/>
    <property type="molecule type" value="Genomic_DNA"/>
</dbReference>
<proteinExistence type="predicted"/>
<keyword evidence="1" id="KW-0175">Coiled coil</keyword>
<dbReference type="OrthoDB" id="3696695at2"/>
<evidence type="ECO:0000256" key="1">
    <source>
        <dbReference type="SAM" id="Coils"/>
    </source>
</evidence>
<protein>
    <submittedName>
        <fullName evidence="2">Uncharacterized protein</fullName>
    </submittedName>
</protein>
<organism evidence="2 3">
    <name type="scientific">Saccharopolyspora shandongensis</name>
    <dbReference type="NCBI Taxonomy" id="418495"/>
    <lineage>
        <taxon>Bacteria</taxon>
        <taxon>Bacillati</taxon>
        <taxon>Actinomycetota</taxon>
        <taxon>Actinomycetes</taxon>
        <taxon>Pseudonocardiales</taxon>
        <taxon>Pseudonocardiaceae</taxon>
        <taxon>Saccharopolyspora</taxon>
    </lineage>
</organism>
<dbReference type="Proteomes" id="UP000199529">
    <property type="component" value="Unassembled WGS sequence"/>
</dbReference>
<accession>A0A1H3M6L9</accession>
<dbReference type="STRING" id="418495.SAMN05216215_103362"/>
<evidence type="ECO:0000313" key="2">
    <source>
        <dbReference type="EMBL" id="SDY71849.1"/>
    </source>
</evidence>
<feature type="coiled-coil region" evidence="1">
    <location>
        <begin position="3"/>
        <end position="34"/>
    </location>
</feature>
<keyword evidence="3" id="KW-1185">Reference proteome</keyword>
<dbReference type="AlphaFoldDB" id="A0A1H3M6L9"/>
<gene>
    <name evidence="2" type="ORF">SAMN05216215_103362</name>
</gene>